<dbReference type="GO" id="GO:0006874">
    <property type="term" value="P:intracellular calcium ion homeostasis"/>
    <property type="evidence" value="ECO:0007669"/>
    <property type="project" value="TreeGrafter"/>
</dbReference>
<dbReference type="OrthoDB" id="1699231at2759"/>
<feature type="transmembrane region" description="Helical" evidence="2">
    <location>
        <begin position="134"/>
        <end position="154"/>
    </location>
</feature>
<keyword evidence="1" id="KW-0813">Transport</keyword>
<accession>A0A2T6ZZE0</accession>
<protein>
    <recommendedName>
        <fullName evidence="5">Sodium/calcium exchanger membrane region domain-containing protein</fullName>
    </recommendedName>
</protein>
<proteinExistence type="predicted"/>
<dbReference type="EMBL" id="NESQ01000055">
    <property type="protein sequence ID" value="PUU80851.1"/>
    <property type="molecule type" value="Genomic_DNA"/>
</dbReference>
<keyword evidence="2" id="KW-1133">Transmembrane helix</keyword>
<name>A0A2T6ZZE0_TUBBO</name>
<feature type="transmembrane region" description="Helical" evidence="2">
    <location>
        <begin position="212"/>
        <end position="232"/>
    </location>
</feature>
<comment type="caution">
    <text evidence="3">The sequence shown here is derived from an EMBL/GenBank/DDBJ whole genome shotgun (WGS) entry which is preliminary data.</text>
</comment>
<evidence type="ECO:0000256" key="2">
    <source>
        <dbReference type="SAM" id="Phobius"/>
    </source>
</evidence>
<dbReference type="Gene3D" id="1.20.1420.30">
    <property type="entry name" value="NCX, central ion-binding region"/>
    <property type="match status" value="1"/>
</dbReference>
<evidence type="ECO:0000313" key="4">
    <source>
        <dbReference type="Proteomes" id="UP000244722"/>
    </source>
</evidence>
<reference evidence="3 4" key="1">
    <citation type="submission" date="2017-04" db="EMBL/GenBank/DDBJ databases">
        <title>Draft genome sequence of Tuber borchii Vittad., a whitish edible truffle.</title>
        <authorList>
            <consortium name="DOE Joint Genome Institute"/>
            <person name="Murat C."/>
            <person name="Kuo A."/>
            <person name="Barry K.W."/>
            <person name="Clum A."/>
            <person name="Dockter R.B."/>
            <person name="Fauchery L."/>
            <person name="Iotti M."/>
            <person name="Kohler A."/>
            <person name="Labutti K."/>
            <person name="Lindquist E.A."/>
            <person name="Lipzen A."/>
            <person name="Ohm R.A."/>
            <person name="Wang M."/>
            <person name="Grigoriev I.V."/>
            <person name="Zambonelli A."/>
            <person name="Martin F.M."/>
        </authorList>
    </citation>
    <scope>NUCLEOTIDE SEQUENCE [LARGE SCALE GENOMIC DNA]</scope>
    <source>
        <strain evidence="3 4">Tbo3840</strain>
    </source>
</reference>
<gene>
    <name evidence="3" type="ORF">B9Z19DRAFT_1100065</name>
</gene>
<feature type="transmembrane region" description="Helical" evidence="2">
    <location>
        <begin position="89"/>
        <end position="114"/>
    </location>
</feature>
<dbReference type="InterPro" id="IPR044880">
    <property type="entry name" value="NCX_ion-bd_dom_sf"/>
</dbReference>
<dbReference type="GO" id="GO:0000329">
    <property type="term" value="C:fungal-type vacuole membrane"/>
    <property type="evidence" value="ECO:0007669"/>
    <property type="project" value="TreeGrafter"/>
</dbReference>
<feature type="transmembrane region" description="Helical" evidence="2">
    <location>
        <begin position="239"/>
        <end position="258"/>
    </location>
</feature>
<dbReference type="AlphaFoldDB" id="A0A2T6ZZE0"/>
<dbReference type="Proteomes" id="UP000244722">
    <property type="component" value="Unassembled WGS sequence"/>
</dbReference>
<evidence type="ECO:0000256" key="1">
    <source>
        <dbReference type="ARBA" id="ARBA00023065"/>
    </source>
</evidence>
<dbReference type="InterPro" id="IPR004713">
    <property type="entry name" value="CaH_exchang"/>
</dbReference>
<evidence type="ECO:0000313" key="3">
    <source>
        <dbReference type="EMBL" id="PUU80851.1"/>
    </source>
</evidence>
<dbReference type="STRING" id="42251.A0A2T6ZZE0"/>
<keyword evidence="1" id="KW-0406">Ion transport</keyword>
<dbReference type="GO" id="GO:0015369">
    <property type="term" value="F:calcium:proton antiporter activity"/>
    <property type="evidence" value="ECO:0007669"/>
    <property type="project" value="TreeGrafter"/>
</dbReference>
<feature type="transmembrane region" description="Helical" evidence="2">
    <location>
        <begin position="166"/>
        <end position="192"/>
    </location>
</feature>
<keyword evidence="2" id="KW-0812">Transmembrane</keyword>
<organism evidence="3 4">
    <name type="scientific">Tuber borchii</name>
    <name type="common">White truffle</name>
    <dbReference type="NCBI Taxonomy" id="42251"/>
    <lineage>
        <taxon>Eukaryota</taxon>
        <taxon>Fungi</taxon>
        <taxon>Dikarya</taxon>
        <taxon>Ascomycota</taxon>
        <taxon>Pezizomycotina</taxon>
        <taxon>Pezizomycetes</taxon>
        <taxon>Pezizales</taxon>
        <taxon>Tuberaceae</taxon>
        <taxon>Tuber</taxon>
    </lineage>
</organism>
<keyword evidence="4" id="KW-1185">Reference proteome</keyword>
<dbReference type="PANTHER" id="PTHR31503:SF20">
    <property type="entry name" value="CA(2+)_H(+) EXCHANGER, PUTATIVE (EUROFUNG)-RELATED"/>
    <property type="match status" value="1"/>
</dbReference>
<evidence type="ECO:0008006" key="5">
    <source>
        <dbReference type="Google" id="ProtNLM"/>
    </source>
</evidence>
<keyword evidence="2" id="KW-0472">Membrane</keyword>
<dbReference type="PANTHER" id="PTHR31503">
    <property type="entry name" value="VACUOLAR CALCIUM ION TRANSPORTER"/>
    <property type="match status" value="1"/>
</dbReference>
<feature type="transmembrane region" description="Helical" evidence="2">
    <location>
        <begin position="44"/>
        <end position="68"/>
    </location>
</feature>
<sequence>MLLVFAPVGIAAYCARVDPWANYSDSNAVKLIIPILALVKDEIVAVQASLVGTILGKLLLILGTSFIAGGYNHIEQSFNTSVAQTSSSILTLAVELGHNTAVILLFVYASYLLFQLKTHSDIASGPAKVEEDELVLMMRTAAILLVAWMALMVICSECLLDSIDHLWVFVGLILLQIEGNAVKHATAVTVAVKDKMDHSIDLAVGSSLETDSLVIALIVFQVMILIVSVLLYGKSNYLAGNLLAALYVIFGLACFLYPEEGPLADVSQ</sequence>